<dbReference type="Gene3D" id="2.40.50.140">
    <property type="entry name" value="Nucleic acid-binding proteins"/>
    <property type="match status" value="1"/>
</dbReference>
<dbReference type="Proteomes" id="UP000035337">
    <property type="component" value="Chromosome"/>
</dbReference>
<dbReference type="EMBL" id="CP009498">
    <property type="protein sequence ID" value="AKL97937.1"/>
    <property type="molecule type" value="Genomic_DNA"/>
</dbReference>
<evidence type="ECO:0000256" key="4">
    <source>
        <dbReference type="ARBA" id="ARBA00023172"/>
    </source>
</evidence>
<dbReference type="InterPro" id="IPR036267">
    <property type="entry name" value="RuvA_C_sf"/>
</dbReference>
<dbReference type="AlphaFoldDB" id="A0A0G3WJ77"/>
<dbReference type="InterPro" id="IPR011114">
    <property type="entry name" value="RuvA_C"/>
</dbReference>
<keyword evidence="9" id="KW-0347">Helicase</keyword>
<dbReference type="Gene3D" id="1.10.150.20">
    <property type="entry name" value="5' to 3' exonuclease, C-terminal subdomain"/>
    <property type="match status" value="1"/>
</dbReference>
<dbReference type="InterPro" id="IPR010994">
    <property type="entry name" value="RuvA_2-like"/>
</dbReference>
<dbReference type="InterPro" id="IPR013849">
    <property type="entry name" value="DNA_helicase_Holl-junc_RuvA_I"/>
</dbReference>
<feature type="region of interest" description="Domain III" evidence="6">
    <location>
        <begin position="156"/>
        <end position="208"/>
    </location>
</feature>
<dbReference type="GO" id="GO:0006310">
    <property type="term" value="P:DNA recombination"/>
    <property type="evidence" value="ECO:0007669"/>
    <property type="project" value="UniProtKB-UniRule"/>
</dbReference>
<dbReference type="GO" id="GO:0009379">
    <property type="term" value="C:Holliday junction helicase complex"/>
    <property type="evidence" value="ECO:0007669"/>
    <property type="project" value="InterPro"/>
</dbReference>
<dbReference type="Pfam" id="PF07499">
    <property type="entry name" value="RuvA_C"/>
    <property type="match status" value="1"/>
</dbReference>
<gene>
    <name evidence="6 9" type="primary">ruvA</name>
    <name evidence="9" type="ORF">Epro_0558</name>
</gene>
<comment type="domain">
    <text evidence="6">Has three domains with a flexible linker between the domains II and III and assumes an 'L' shape. Domain III is highly mobile and contacts RuvB.</text>
</comment>
<dbReference type="Gene3D" id="1.10.8.10">
    <property type="entry name" value="DNA helicase RuvA subunit, C-terminal domain"/>
    <property type="match status" value="1"/>
</dbReference>
<dbReference type="CDD" id="cd14332">
    <property type="entry name" value="UBA_RuvA_C"/>
    <property type="match status" value="1"/>
</dbReference>
<sequence length="208" mass="22882">MIDYLNGIINHKTTNEITLDVSGVGYAVYAPVSTFEKLPQTGELVKIYIFEAVSGMYGGVINLYGFLTREERDMFILIKDEVPGTGAKKALEYLDKISKSFADFKTAVETKNTSLLTGVFGFTKKTAEKLIAALKDKISGVQIIGQEKWSGVKDYSQTSVVSQAIAGLIAIGYKELPSRNAVSQAYSEDENVTLEKLIKKALNLYKDI</sequence>
<feature type="domain" description="DNA helicase Holliday junction RuvA type" evidence="7">
    <location>
        <begin position="1"/>
        <end position="54"/>
    </location>
</feature>
<evidence type="ECO:0000256" key="5">
    <source>
        <dbReference type="ARBA" id="ARBA00023204"/>
    </source>
</evidence>
<dbReference type="InterPro" id="IPR000085">
    <property type="entry name" value="RuvA"/>
</dbReference>
<dbReference type="NCBIfam" id="TIGR00084">
    <property type="entry name" value="ruvA"/>
    <property type="match status" value="1"/>
</dbReference>
<dbReference type="InterPro" id="IPR012340">
    <property type="entry name" value="NA-bd_OB-fold"/>
</dbReference>
<dbReference type="GO" id="GO:0005737">
    <property type="term" value="C:cytoplasm"/>
    <property type="evidence" value="ECO:0007669"/>
    <property type="project" value="UniProtKB-SubCell"/>
</dbReference>
<dbReference type="Pfam" id="PF14520">
    <property type="entry name" value="HHH_5"/>
    <property type="match status" value="1"/>
</dbReference>
<accession>A0A0G3WJ77</accession>
<dbReference type="STRING" id="1408281.Epro_0558"/>
<reference evidence="9 10" key="1">
    <citation type="submission" date="2014-09" db="EMBL/GenBank/DDBJ databases">
        <title>Complete genome sequence of Endomicrobium proavitum.</title>
        <authorList>
            <person name="Zheng H."/>
        </authorList>
    </citation>
    <scope>NUCLEOTIDE SEQUENCE [LARGE SCALE GENOMIC DNA]</scope>
    <source>
        <strain evidence="9 10">Rsa215</strain>
    </source>
</reference>
<protein>
    <recommendedName>
        <fullName evidence="6">Holliday junction branch migration complex subunit RuvA</fullName>
    </recommendedName>
</protein>
<keyword evidence="5 6" id="KW-0234">DNA repair</keyword>
<keyword evidence="2 6" id="KW-0227">DNA damage</keyword>
<comment type="function">
    <text evidence="6">The RuvA-RuvB-RuvC complex processes Holliday junction (HJ) DNA during genetic recombination and DNA repair, while the RuvA-RuvB complex plays an important role in the rescue of blocked DNA replication forks via replication fork reversal (RFR). RuvA specifically binds to HJ cruciform DNA, conferring on it an open structure. The RuvB hexamer acts as an ATP-dependent pump, pulling dsDNA into and through the RuvAB complex. HJ branch migration allows RuvC to scan DNA until it finds its consensus sequence, where it cleaves and resolves the cruciform DNA.</text>
</comment>
<keyword evidence="9" id="KW-0378">Hydrolase</keyword>
<dbReference type="HAMAP" id="MF_00031">
    <property type="entry name" value="DNA_HJ_migration_RuvA"/>
    <property type="match status" value="1"/>
</dbReference>
<keyword evidence="3 6" id="KW-0238">DNA-binding</keyword>
<evidence type="ECO:0000259" key="8">
    <source>
        <dbReference type="Pfam" id="PF07499"/>
    </source>
</evidence>
<dbReference type="OrthoDB" id="5293449at2"/>
<feature type="domain" description="Holliday junction DNA helicase RuvA C-terminal" evidence="8">
    <location>
        <begin position="160"/>
        <end position="203"/>
    </location>
</feature>
<comment type="subcellular location">
    <subcellularLocation>
        <location evidence="6">Cytoplasm</location>
    </subcellularLocation>
</comment>
<comment type="similarity">
    <text evidence="6">Belongs to the RuvA family.</text>
</comment>
<dbReference type="GO" id="GO:0000400">
    <property type="term" value="F:four-way junction DNA binding"/>
    <property type="evidence" value="ECO:0007669"/>
    <property type="project" value="UniProtKB-UniRule"/>
</dbReference>
<evidence type="ECO:0000259" key="7">
    <source>
        <dbReference type="Pfam" id="PF01330"/>
    </source>
</evidence>
<evidence type="ECO:0000256" key="2">
    <source>
        <dbReference type="ARBA" id="ARBA00022763"/>
    </source>
</evidence>
<comment type="caution">
    <text evidence="6">Lacks conserved residue(s) required for the propagation of feature annotation.</text>
</comment>
<organism evidence="9 10">
    <name type="scientific">Endomicrobium proavitum</name>
    <dbReference type="NCBI Taxonomy" id="1408281"/>
    <lineage>
        <taxon>Bacteria</taxon>
        <taxon>Pseudomonadati</taxon>
        <taxon>Elusimicrobiota</taxon>
        <taxon>Endomicrobiia</taxon>
        <taxon>Endomicrobiales</taxon>
        <taxon>Endomicrobiaceae</taxon>
        <taxon>Endomicrobium</taxon>
    </lineage>
</organism>
<proteinExistence type="inferred from homology"/>
<dbReference type="SUPFAM" id="SSF47781">
    <property type="entry name" value="RuvA domain 2-like"/>
    <property type="match status" value="1"/>
</dbReference>
<keyword evidence="1 6" id="KW-0963">Cytoplasm</keyword>
<keyword evidence="4 6" id="KW-0233">DNA recombination</keyword>
<dbReference type="SUPFAM" id="SSF46929">
    <property type="entry name" value="DNA helicase RuvA subunit, C-terminal domain"/>
    <property type="match status" value="1"/>
</dbReference>
<evidence type="ECO:0000313" key="9">
    <source>
        <dbReference type="EMBL" id="AKL97937.1"/>
    </source>
</evidence>
<dbReference type="KEGG" id="epo:Epro_0558"/>
<dbReference type="GO" id="GO:0006281">
    <property type="term" value="P:DNA repair"/>
    <property type="evidence" value="ECO:0007669"/>
    <property type="project" value="UniProtKB-UniRule"/>
</dbReference>
<evidence type="ECO:0000313" key="10">
    <source>
        <dbReference type="Proteomes" id="UP000035337"/>
    </source>
</evidence>
<evidence type="ECO:0000256" key="6">
    <source>
        <dbReference type="HAMAP-Rule" id="MF_00031"/>
    </source>
</evidence>
<comment type="subunit">
    <text evidence="6">Homotetramer. Forms an RuvA(8)-RuvB(12)-Holliday junction (HJ) complex. HJ DNA is sandwiched between 2 RuvA tetramers; dsDNA enters through RuvA and exits via RuvB. An RuvB hexamer assembles on each DNA strand where it exits the tetramer. Each RuvB hexamer is contacted by two RuvA subunits (via domain III) on 2 adjacent RuvB subunits; this complex drives branch migration. In the full resolvosome a probable DNA-RuvA(4)-RuvB(12)-RuvC(2) complex forms which resolves the HJ.</text>
</comment>
<dbReference type="RefSeq" id="WP_052570406.1">
    <property type="nucleotide sequence ID" value="NZ_CP009498.1"/>
</dbReference>
<evidence type="ECO:0000256" key="3">
    <source>
        <dbReference type="ARBA" id="ARBA00023125"/>
    </source>
</evidence>
<dbReference type="GO" id="GO:0009378">
    <property type="term" value="F:four-way junction helicase activity"/>
    <property type="evidence" value="ECO:0007669"/>
    <property type="project" value="InterPro"/>
</dbReference>
<dbReference type="SUPFAM" id="SSF50249">
    <property type="entry name" value="Nucleic acid-binding proteins"/>
    <property type="match status" value="1"/>
</dbReference>
<dbReference type="Pfam" id="PF01330">
    <property type="entry name" value="RuvA_N"/>
    <property type="match status" value="1"/>
</dbReference>
<evidence type="ECO:0000256" key="1">
    <source>
        <dbReference type="ARBA" id="ARBA00022490"/>
    </source>
</evidence>
<dbReference type="GO" id="GO:0048476">
    <property type="term" value="C:Holliday junction resolvase complex"/>
    <property type="evidence" value="ECO:0007669"/>
    <property type="project" value="UniProtKB-UniRule"/>
</dbReference>
<name>A0A0G3WJ77_9BACT</name>
<dbReference type="GO" id="GO:0005524">
    <property type="term" value="F:ATP binding"/>
    <property type="evidence" value="ECO:0007669"/>
    <property type="project" value="InterPro"/>
</dbReference>
<keyword evidence="9" id="KW-0547">Nucleotide-binding</keyword>
<keyword evidence="10" id="KW-1185">Reference proteome</keyword>
<keyword evidence="9" id="KW-0067">ATP-binding</keyword>